<proteinExistence type="predicted"/>
<dbReference type="EMBL" id="JAHWGI010000252">
    <property type="protein sequence ID" value="KAK3911217.1"/>
    <property type="molecule type" value="Genomic_DNA"/>
</dbReference>
<feature type="region of interest" description="Disordered" evidence="1">
    <location>
        <begin position="26"/>
        <end position="92"/>
    </location>
</feature>
<dbReference type="Proteomes" id="UP001219518">
    <property type="component" value="Unassembled WGS sequence"/>
</dbReference>
<evidence type="ECO:0000313" key="3">
    <source>
        <dbReference type="EMBL" id="KAK3917154.1"/>
    </source>
</evidence>
<dbReference type="PANTHER" id="PTHR46579">
    <property type="entry name" value="F5/8 TYPE C DOMAIN-CONTAINING PROTEIN-RELATED"/>
    <property type="match status" value="1"/>
</dbReference>
<protein>
    <submittedName>
        <fullName evidence="2">Histone acetyltransferase HAC2</fullName>
    </submittedName>
</protein>
<evidence type="ECO:0000313" key="5">
    <source>
        <dbReference type="EMBL" id="KAK3929419.1"/>
    </source>
</evidence>
<comment type="caution">
    <text evidence="2">The sequence shown here is derived from an EMBL/GenBank/DDBJ whole genome shotgun (WGS) entry which is preliminary data.</text>
</comment>
<reference evidence="2" key="1">
    <citation type="submission" date="2021-07" db="EMBL/GenBank/DDBJ databases">
        <authorList>
            <person name="Catto M.A."/>
            <person name="Jacobson A."/>
            <person name="Kennedy G."/>
            <person name="Labadie P."/>
            <person name="Hunt B.G."/>
            <person name="Srinivasan R."/>
        </authorList>
    </citation>
    <scope>NUCLEOTIDE SEQUENCE</scope>
    <source>
        <strain evidence="2">PL_HMW_Pooled</strain>
        <tissue evidence="2">Head</tissue>
    </source>
</reference>
<accession>A0AAE1GXU6</accession>
<organism evidence="2 6">
    <name type="scientific">Frankliniella fusca</name>
    <dbReference type="NCBI Taxonomy" id="407009"/>
    <lineage>
        <taxon>Eukaryota</taxon>
        <taxon>Metazoa</taxon>
        <taxon>Ecdysozoa</taxon>
        <taxon>Arthropoda</taxon>
        <taxon>Hexapoda</taxon>
        <taxon>Insecta</taxon>
        <taxon>Pterygota</taxon>
        <taxon>Neoptera</taxon>
        <taxon>Paraneoptera</taxon>
        <taxon>Thysanoptera</taxon>
        <taxon>Terebrantia</taxon>
        <taxon>Thripoidea</taxon>
        <taxon>Thripidae</taxon>
        <taxon>Frankliniella</taxon>
    </lineage>
</organism>
<name>A0AAE1GXU6_9NEOP</name>
<evidence type="ECO:0000313" key="6">
    <source>
        <dbReference type="Proteomes" id="UP001219518"/>
    </source>
</evidence>
<gene>
    <name evidence="4" type="ORF">KUF71_001212</name>
    <name evidence="5" type="ORF">KUF71_003426</name>
    <name evidence="3" type="ORF">KUF71_006773</name>
    <name evidence="2" type="ORF">KUF71_021027</name>
</gene>
<dbReference type="EMBL" id="JAHWGI010001401">
    <property type="protein sequence ID" value="KAK3929419.1"/>
    <property type="molecule type" value="Genomic_DNA"/>
</dbReference>
<evidence type="ECO:0000313" key="2">
    <source>
        <dbReference type="EMBL" id="KAK3911217.1"/>
    </source>
</evidence>
<dbReference type="PANTHER" id="PTHR46579:SF1">
    <property type="entry name" value="F5_8 TYPE C DOMAIN-CONTAINING PROTEIN"/>
    <property type="match status" value="1"/>
</dbReference>
<reference evidence="2" key="2">
    <citation type="journal article" date="2023" name="BMC Genomics">
        <title>Pest status, molecular evolution, and epigenetic factors derived from the genome assembly of Frankliniella fusca, a thysanopteran phytovirus vector.</title>
        <authorList>
            <person name="Catto M.A."/>
            <person name="Labadie P.E."/>
            <person name="Jacobson A.L."/>
            <person name="Kennedy G.G."/>
            <person name="Srinivasan R."/>
            <person name="Hunt B.G."/>
        </authorList>
    </citation>
    <scope>NUCLEOTIDE SEQUENCE</scope>
    <source>
        <strain evidence="2">PL_HMW_Pooled</strain>
    </source>
</reference>
<dbReference type="AlphaFoldDB" id="A0AAE1GXU6"/>
<evidence type="ECO:0000313" key="4">
    <source>
        <dbReference type="EMBL" id="KAK3921432.1"/>
    </source>
</evidence>
<dbReference type="EMBL" id="JAHWGI010001034">
    <property type="protein sequence ID" value="KAK3921432.1"/>
    <property type="molecule type" value="Genomic_DNA"/>
</dbReference>
<keyword evidence="6" id="KW-1185">Reference proteome</keyword>
<dbReference type="EMBL" id="JAHWGI010000685">
    <property type="protein sequence ID" value="KAK3917154.1"/>
    <property type="molecule type" value="Genomic_DNA"/>
</dbReference>
<feature type="compositionally biased region" description="Polar residues" evidence="1">
    <location>
        <begin position="63"/>
        <end position="91"/>
    </location>
</feature>
<sequence>MWRYKEYLVKKNVPVPRTTEWRRKRRARLQESARQQRLRQEEQQVTARVIEATSADAPASPEVASSTPTISNVEVTPQVPLPSQDSVSNPPKSFEKSFKVHVDEQFKDCLCPCTDVTSNDLTLMVIAIGMRHKLTWLAQLDILKTVASIFPNRSDIPFTKHHLFKRVQLDKVDVNHHIYCKDCRRYLADKSDVKEQICDICEKTLDVNAAANYFCSFSLADQCRDLFQGPENLGEMILNHRVNHQKKVDTLEDICDGSEYLKYCTPDGVPVGKSGKSIWPIYISINELPEEIRHKFILLAGLYIGPKDPNINEFMTPFIKEANKLSCEGFEWYHKKISRSVISKAVPMCGIVDSVARAMLMNMQSFHAYAGCTFCYKIQEPTSNNKNLKFVVHLGEVLEDRTMETMQADIKEAYIKIQNAKEVNHCKGVKGPSCLMDLKNFDLCRGVVVDYMHCVLLGCCRLHMKLLFHTNFKHCWNISGDPSKVSMEDIISSVDERLLKIKPPKSITRTPQSLGNLGAWKASEWRSWILFYCVVCLEGLLANKYLKHIAMLSSAVNILLQKSVTISEIGSAHELLMYYQVYFQEYFGKHNMVYNIHLLSHVCKGVLRFGPLWTHSAFPYEGQNRYLLQMCTSPFSVVKQVSTRYLLNKSFPQLCVSLSGGDRSIDLCEDILERRLKCYVYNADCVLVGKGSRAALNEEEISCIQDFVGYDHNVIIKSLAFKSMLVRGFRVSVSGSDSTRNLNCYVDVKDVGVCCVTKIINYLSTEVLVLVKPVFVTGEATVKQIIDGVDLGHIQKVGKVPFGSLMCVSPKNIISQFVFMDLVSKQFVCRLPYGCYKD</sequence>
<evidence type="ECO:0000256" key="1">
    <source>
        <dbReference type="SAM" id="MobiDB-lite"/>
    </source>
</evidence>